<evidence type="ECO:0000313" key="4">
    <source>
        <dbReference type="Proteomes" id="UP000799444"/>
    </source>
</evidence>
<dbReference type="EMBL" id="ML996244">
    <property type="protein sequence ID" value="KAF2729457.1"/>
    <property type="molecule type" value="Genomic_DNA"/>
</dbReference>
<feature type="domain" description="Zn(2)-C6 fungal-type" evidence="2">
    <location>
        <begin position="10"/>
        <end position="38"/>
    </location>
</feature>
<comment type="caution">
    <text evidence="3">The sequence shown here is derived from an EMBL/GenBank/DDBJ whole genome shotgun (WGS) entry which is preliminary data.</text>
</comment>
<dbReference type="InterPro" id="IPR053178">
    <property type="entry name" value="Osmoadaptation_assoc"/>
</dbReference>
<organism evidence="3 4">
    <name type="scientific">Polyplosphaeria fusca</name>
    <dbReference type="NCBI Taxonomy" id="682080"/>
    <lineage>
        <taxon>Eukaryota</taxon>
        <taxon>Fungi</taxon>
        <taxon>Dikarya</taxon>
        <taxon>Ascomycota</taxon>
        <taxon>Pezizomycotina</taxon>
        <taxon>Dothideomycetes</taxon>
        <taxon>Pleosporomycetidae</taxon>
        <taxon>Pleosporales</taxon>
        <taxon>Tetraplosphaeriaceae</taxon>
        <taxon>Polyplosphaeria</taxon>
    </lineage>
</organism>
<keyword evidence="1" id="KW-0539">Nucleus</keyword>
<dbReference type="Gene3D" id="4.10.240.10">
    <property type="entry name" value="Zn(2)-C6 fungal-type DNA-binding domain"/>
    <property type="match status" value="1"/>
</dbReference>
<protein>
    <recommendedName>
        <fullName evidence="2">Zn(2)-C6 fungal-type domain-containing protein</fullName>
    </recommendedName>
</protein>
<dbReference type="Proteomes" id="UP000799444">
    <property type="component" value="Unassembled WGS sequence"/>
</dbReference>
<keyword evidence="4" id="KW-1185">Reference proteome</keyword>
<dbReference type="InterPro" id="IPR021858">
    <property type="entry name" value="Fun_TF"/>
</dbReference>
<dbReference type="PROSITE" id="PS50048">
    <property type="entry name" value="ZN2_CY6_FUNGAL_2"/>
    <property type="match status" value="1"/>
</dbReference>
<accession>A0A9P4QRD5</accession>
<name>A0A9P4QRD5_9PLEO</name>
<dbReference type="SMART" id="SM00066">
    <property type="entry name" value="GAL4"/>
    <property type="match status" value="1"/>
</dbReference>
<dbReference type="Pfam" id="PF11951">
    <property type="entry name" value="Fungal_trans_2"/>
    <property type="match status" value="1"/>
</dbReference>
<dbReference type="InterPro" id="IPR036864">
    <property type="entry name" value="Zn2-C6_fun-type_DNA-bd_sf"/>
</dbReference>
<dbReference type="Pfam" id="PF00172">
    <property type="entry name" value="Zn_clus"/>
    <property type="match status" value="1"/>
</dbReference>
<dbReference type="InterPro" id="IPR001138">
    <property type="entry name" value="Zn2Cys6_DnaBD"/>
</dbReference>
<dbReference type="AlphaFoldDB" id="A0A9P4QRD5"/>
<dbReference type="GO" id="GO:0000981">
    <property type="term" value="F:DNA-binding transcription factor activity, RNA polymerase II-specific"/>
    <property type="evidence" value="ECO:0007669"/>
    <property type="project" value="InterPro"/>
</dbReference>
<sequence>MVGVPGRSKGCRTCRRRKKGCDLQRPICGPCEAKGLVCGGYDRDRIFVHTTQQPPSPHPPSRLALGRQSHALTPLAQAQFQPLMSSAYAESTLAAFWDEYFPSANKLTSSSFATFLPTLYTQDGALRLATLALGSALVSKIHSNRALFEQGRVFYGRGLQELTRAIRSPERAKSDALLAVPRVMGLFEMLFGADYDLSMQARSWRSHSEGEFALMRARGPEAHIDGIGHQLFVDGRMYVAIAAMTSRKAIVLNNEEWKSVPWRRIPKTPKDSLMDVMMGVPELHELQDILTSSENMSPGEREATRDKIAALYWKLDHQLQTWSALNDSHIHHPDTEDPIPITFSNLTLADMQITVLYWAICVKLYEILHQVLDDQPTSPPLSSSTRSPRLYARRIARAIEVFFQPEWGTFGATVTAFPVGVAMRFFGANGNNQDRAYQKLVLDVWANPHLPSAIKSFLVSMLAQGGATMCR</sequence>
<dbReference type="PROSITE" id="PS00463">
    <property type="entry name" value="ZN2_CY6_FUNGAL_1"/>
    <property type="match status" value="1"/>
</dbReference>
<evidence type="ECO:0000259" key="2">
    <source>
        <dbReference type="PROSITE" id="PS50048"/>
    </source>
</evidence>
<dbReference type="GO" id="GO:0008270">
    <property type="term" value="F:zinc ion binding"/>
    <property type="evidence" value="ECO:0007669"/>
    <property type="project" value="InterPro"/>
</dbReference>
<gene>
    <name evidence="3" type="ORF">EJ04DRAFT_66749</name>
</gene>
<dbReference type="OrthoDB" id="3525185at2759"/>
<dbReference type="PANTHER" id="PTHR38111">
    <property type="entry name" value="ZN(2)-C6 FUNGAL-TYPE DOMAIN-CONTAINING PROTEIN-RELATED"/>
    <property type="match status" value="1"/>
</dbReference>
<proteinExistence type="predicted"/>
<dbReference type="CDD" id="cd00067">
    <property type="entry name" value="GAL4"/>
    <property type="match status" value="1"/>
</dbReference>
<evidence type="ECO:0000313" key="3">
    <source>
        <dbReference type="EMBL" id="KAF2729457.1"/>
    </source>
</evidence>
<dbReference type="PANTHER" id="PTHR38111:SF11">
    <property type="entry name" value="TRANSCRIPTION FACTOR DOMAIN-CONTAINING PROTEIN-RELATED"/>
    <property type="match status" value="1"/>
</dbReference>
<evidence type="ECO:0000256" key="1">
    <source>
        <dbReference type="ARBA" id="ARBA00023242"/>
    </source>
</evidence>
<dbReference type="SUPFAM" id="SSF57701">
    <property type="entry name" value="Zn2/Cys6 DNA-binding domain"/>
    <property type="match status" value="1"/>
</dbReference>
<reference evidence="3" key="1">
    <citation type="journal article" date="2020" name="Stud. Mycol.">
        <title>101 Dothideomycetes genomes: a test case for predicting lifestyles and emergence of pathogens.</title>
        <authorList>
            <person name="Haridas S."/>
            <person name="Albert R."/>
            <person name="Binder M."/>
            <person name="Bloem J."/>
            <person name="Labutti K."/>
            <person name="Salamov A."/>
            <person name="Andreopoulos B."/>
            <person name="Baker S."/>
            <person name="Barry K."/>
            <person name="Bills G."/>
            <person name="Bluhm B."/>
            <person name="Cannon C."/>
            <person name="Castanera R."/>
            <person name="Culley D."/>
            <person name="Daum C."/>
            <person name="Ezra D."/>
            <person name="Gonzalez J."/>
            <person name="Henrissat B."/>
            <person name="Kuo A."/>
            <person name="Liang C."/>
            <person name="Lipzen A."/>
            <person name="Lutzoni F."/>
            <person name="Magnuson J."/>
            <person name="Mondo S."/>
            <person name="Nolan M."/>
            <person name="Ohm R."/>
            <person name="Pangilinan J."/>
            <person name="Park H.-J."/>
            <person name="Ramirez L."/>
            <person name="Alfaro M."/>
            <person name="Sun H."/>
            <person name="Tritt A."/>
            <person name="Yoshinaga Y."/>
            <person name="Zwiers L.-H."/>
            <person name="Turgeon B."/>
            <person name="Goodwin S."/>
            <person name="Spatafora J."/>
            <person name="Crous P."/>
            <person name="Grigoriev I."/>
        </authorList>
    </citation>
    <scope>NUCLEOTIDE SEQUENCE</scope>
    <source>
        <strain evidence="3">CBS 125425</strain>
    </source>
</reference>